<keyword evidence="3 8" id="KW-0489">Methyltransferase</keyword>
<evidence type="ECO:0000256" key="3">
    <source>
        <dbReference type="ARBA" id="ARBA00022603"/>
    </source>
</evidence>
<evidence type="ECO:0000313" key="9">
    <source>
        <dbReference type="Proteomes" id="UP001060368"/>
    </source>
</evidence>
<dbReference type="FunFam" id="3.40.1010.10:FF:000001">
    <property type="entry name" value="Siroheme synthase"/>
    <property type="match status" value="1"/>
</dbReference>
<dbReference type="Gene3D" id="3.30.950.10">
    <property type="entry name" value="Methyltransferase, Cobalt-precorrin-4 Transmethylase, Domain 2"/>
    <property type="match status" value="1"/>
</dbReference>
<keyword evidence="5" id="KW-0949">S-adenosyl-L-methionine</keyword>
<dbReference type="InterPro" id="IPR014777">
    <property type="entry name" value="4pyrrole_Mease_sub1"/>
</dbReference>
<dbReference type="AlphaFoldDB" id="A0A9E7PRV4"/>
<evidence type="ECO:0000313" key="8">
    <source>
        <dbReference type="EMBL" id="UUX92467.1"/>
    </source>
</evidence>
<name>A0A9E7PRV4_9EURY</name>
<reference evidence="8" key="1">
    <citation type="submission" date="2022-04" db="EMBL/GenBank/DDBJ databases">
        <title>Complete genome of Methanoplanus endosymbiosus DSM 3599.</title>
        <authorList>
            <person name="Chen S.-C."/>
            <person name="You Y.-T."/>
            <person name="Zhou Y.-Z."/>
            <person name="Lai M.-C."/>
        </authorList>
    </citation>
    <scope>NUCLEOTIDE SEQUENCE</scope>
    <source>
        <strain evidence="8">DSM 3599</strain>
    </source>
</reference>
<evidence type="ECO:0000256" key="6">
    <source>
        <dbReference type="ARBA" id="ARBA00023244"/>
    </source>
</evidence>
<dbReference type="NCBIfam" id="TIGR01469">
    <property type="entry name" value="cobA_cysG_Cterm"/>
    <property type="match status" value="1"/>
</dbReference>
<dbReference type="EC" id="2.1.1.107" evidence="2"/>
<dbReference type="FunFam" id="3.30.950.10:FF:000001">
    <property type="entry name" value="Siroheme synthase"/>
    <property type="match status" value="1"/>
</dbReference>
<evidence type="ECO:0000256" key="1">
    <source>
        <dbReference type="ARBA" id="ARBA00011738"/>
    </source>
</evidence>
<organism evidence="8 9">
    <name type="scientific">Methanoplanus endosymbiosus</name>
    <dbReference type="NCBI Taxonomy" id="33865"/>
    <lineage>
        <taxon>Archaea</taxon>
        <taxon>Methanobacteriati</taxon>
        <taxon>Methanobacteriota</taxon>
        <taxon>Stenosarchaea group</taxon>
        <taxon>Methanomicrobia</taxon>
        <taxon>Methanomicrobiales</taxon>
        <taxon>Methanomicrobiaceae</taxon>
        <taxon>Methanoplanus</taxon>
    </lineage>
</organism>
<dbReference type="NCBIfam" id="NF004790">
    <property type="entry name" value="PRK06136.1"/>
    <property type="match status" value="1"/>
</dbReference>
<dbReference type="InterPro" id="IPR035996">
    <property type="entry name" value="4pyrrol_Methylase_sf"/>
</dbReference>
<dbReference type="SUPFAM" id="SSF53790">
    <property type="entry name" value="Tetrapyrrole methylase"/>
    <property type="match status" value="1"/>
</dbReference>
<dbReference type="Gene3D" id="3.40.1010.10">
    <property type="entry name" value="Cobalt-precorrin-4 Transmethylase, Domain 1"/>
    <property type="match status" value="1"/>
</dbReference>
<sequence>MTGKVYLVGSGPGGLDLMTFKAREVIDSADVILYDQLPGEEVINSLPDVEKVDVGKYGGKHTREQDEIENLMAEYALKGKNVVRLKGGDPFLFGRGGEEMEYLRAKGIEVETVPGITSGIAVPENVGIPVTHRTFASQVTFLTGHEDPTKPESAINWRWLAESPGTIVILMGVKNLPNITKSLIENGMDSDKPVAIIERGFRADQRVTTGKLSDIADIAKERGVRPPAIIVIGEVVSLYRE</sequence>
<dbReference type="InterPro" id="IPR014776">
    <property type="entry name" value="4pyrrole_Mease_sub2"/>
</dbReference>
<dbReference type="Proteomes" id="UP001060368">
    <property type="component" value="Chromosome"/>
</dbReference>
<accession>A0A9E7PRV4</accession>
<dbReference type="EMBL" id="CP096115">
    <property type="protein sequence ID" value="UUX92467.1"/>
    <property type="molecule type" value="Genomic_DNA"/>
</dbReference>
<keyword evidence="4 8" id="KW-0808">Transferase</keyword>
<gene>
    <name evidence="8" type="primary">cobA</name>
    <name evidence="8" type="ORF">L6E24_14185</name>
</gene>
<comment type="subunit">
    <text evidence="1">Homodimer.</text>
</comment>
<keyword evidence="6" id="KW-0627">Porphyrin biosynthesis</keyword>
<dbReference type="GO" id="GO:0019354">
    <property type="term" value="P:siroheme biosynthetic process"/>
    <property type="evidence" value="ECO:0007669"/>
    <property type="project" value="InterPro"/>
</dbReference>
<dbReference type="Pfam" id="PF00590">
    <property type="entry name" value="TP_methylase"/>
    <property type="match status" value="1"/>
</dbReference>
<feature type="domain" description="Tetrapyrrole methylase" evidence="7">
    <location>
        <begin position="4"/>
        <end position="215"/>
    </location>
</feature>
<dbReference type="PANTHER" id="PTHR45790:SF3">
    <property type="entry name" value="S-ADENOSYL-L-METHIONINE-DEPENDENT UROPORPHYRINOGEN III METHYLTRANSFERASE, CHLOROPLASTIC"/>
    <property type="match status" value="1"/>
</dbReference>
<keyword evidence="9" id="KW-1185">Reference proteome</keyword>
<dbReference type="GeneID" id="74308876"/>
<evidence type="ECO:0000256" key="2">
    <source>
        <dbReference type="ARBA" id="ARBA00012162"/>
    </source>
</evidence>
<evidence type="ECO:0000259" key="7">
    <source>
        <dbReference type="Pfam" id="PF00590"/>
    </source>
</evidence>
<dbReference type="InterPro" id="IPR006366">
    <property type="entry name" value="CobA/CysG_C"/>
</dbReference>
<evidence type="ECO:0000256" key="4">
    <source>
        <dbReference type="ARBA" id="ARBA00022679"/>
    </source>
</evidence>
<dbReference type="InterPro" id="IPR050161">
    <property type="entry name" value="Siro_Cobalamin_biosynth"/>
</dbReference>
<dbReference type="RefSeq" id="WP_257742615.1">
    <property type="nucleotide sequence ID" value="NZ_CP096115.1"/>
</dbReference>
<dbReference type="CDD" id="cd11642">
    <property type="entry name" value="SUMT"/>
    <property type="match status" value="1"/>
</dbReference>
<dbReference type="GO" id="GO:0032259">
    <property type="term" value="P:methylation"/>
    <property type="evidence" value="ECO:0007669"/>
    <property type="project" value="UniProtKB-KW"/>
</dbReference>
<dbReference type="GO" id="GO:0004851">
    <property type="term" value="F:uroporphyrin-III C-methyltransferase activity"/>
    <property type="evidence" value="ECO:0007669"/>
    <property type="project" value="UniProtKB-EC"/>
</dbReference>
<protein>
    <recommendedName>
        <fullName evidence="2">uroporphyrinogen-III C-methyltransferase</fullName>
        <ecNumber evidence="2">2.1.1.107</ecNumber>
    </recommendedName>
</protein>
<evidence type="ECO:0000256" key="5">
    <source>
        <dbReference type="ARBA" id="ARBA00022691"/>
    </source>
</evidence>
<dbReference type="InterPro" id="IPR000878">
    <property type="entry name" value="4pyrrol_Mease"/>
</dbReference>
<proteinExistence type="predicted"/>
<dbReference type="PANTHER" id="PTHR45790">
    <property type="entry name" value="SIROHEME SYNTHASE-RELATED"/>
    <property type="match status" value="1"/>
</dbReference>
<dbReference type="KEGG" id="mend:L6E24_14185"/>